<dbReference type="GeneID" id="33558782"/>
<dbReference type="InParanoid" id="A0A1Y1U892"/>
<proteinExistence type="predicted"/>
<gene>
    <name evidence="1" type="ORF">BD324DRAFT_637157</name>
</gene>
<sequence length="76" mass="8859">MVHFYTPWRNNIFIQSGFTGAAAAAALRTGDRALHNGWAAIVISWWLREEGLLWLQKRCQEEEQKKRNFCMPRPPS</sequence>
<reference evidence="1 2" key="1">
    <citation type="submission" date="2017-03" db="EMBL/GenBank/DDBJ databases">
        <title>Widespread Adenine N6-methylation of Active Genes in Fungi.</title>
        <authorList>
            <consortium name="DOE Joint Genome Institute"/>
            <person name="Mondo S.J."/>
            <person name="Dannebaum R.O."/>
            <person name="Kuo R.C."/>
            <person name="Louie K.B."/>
            <person name="Bewick A.J."/>
            <person name="Labutti K."/>
            <person name="Haridas S."/>
            <person name="Kuo A."/>
            <person name="Salamov A."/>
            <person name="Ahrendt S.R."/>
            <person name="Lau R."/>
            <person name="Bowen B.P."/>
            <person name="Lipzen A."/>
            <person name="Sullivan W."/>
            <person name="Andreopoulos W.B."/>
            <person name="Clum A."/>
            <person name="Lindquist E."/>
            <person name="Daum C."/>
            <person name="Northen T.R."/>
            <person name="Ramamoorthy G."/>
            <person name="Schmitz R.J."/>
            <person name="Gryganskyi A."/>
            <person name="Culley D."/>
            <person name="Magnuson J."/>
            <person name="James T.Y."/>
            <person name="O'Malley M.A."/>
            <person name="Stajich J.E."/>
            <person name="Spatafora J.W."/>
            <person name="Visel A."/>
            <person name="Grigoriev I.V."/>
        </authorList>
    </citation>
    <scope>NUCLEOTIDE SEQUENCE [LARGE SCALE GENOMIC DNA]</scope>
    <source>
        <strain evidence="1 2">NRRL Y-17943</strain>
    </source>
</reference>
<organism evidence="1 2">
    <name type="scientific">Kockovaella imperatae</name>
    <dbReference type="NCBI Taxonomy" id="4999"/>
    <lineage>
        <taxon>Eukaryota</taxon>
        <taxon>Fungi</taxon>
        <taxon>Dikarya</taxon>
        <taxon>Basidiomycota</taxon>
        <taxon>Agaricomycotina</taxon>
        <taxon>Tremellomycetes</taxon>
        <taxon>Tremellales</taxon>
        <taxon>Cuniculitremaceae</taxon>
        <taxon>Kockovaella</taxon>
    </lineage>
</organism>
<evidence type="ECO:0000313" key="1">
    <source>
        <dbReference type="EMBL" id="ORX34222.1"/>
    </source>
</evidence>
<dbReference type="RefSeq" id="XP_021868500.1">
    <property type="nucleotide sequence ID" value="XM_022016973.1"/>
</dbReference>
<keyword evidence="2" id="KW-1185">Reference proteome</keyword>
<comment type="caution">
    <text evidence="1">The sequence shown here is derived from an EMBL/GenBank/DDBJ whole genome shotgun (WGS) entry which is preliminary data.</text>
</comment>
<dbReference type="AlphaFoldDB" id="A0A1Y1U892"/>
<accession>A0A1Y1U892</accession>
<name>A0A1Y1U892_9TREE</name>
<evidence type="ECO:0000313" key="2">
    <source>
        <dbReference type="Proteomes" id="UP000193218"/>
    </source>
</evidence>
<dbReference type="EMBL" id="NBSH01000015">
    <property type="protein sequence ID" value="ORX34222.1"/>
    <property type="molecule type" value="Genomic_DNA"/>
</dbReference>
<dbReference type="Proteomes" id="UP000193218">
    <property type="component" value="Unassembled WGS sequence"/>
</dbReference>
<protein>
    <submittedName>
        <fullName evidence="1">Uncharacterized protein</fullName>
    </submittedName>
</protein>